<reference evidence="3" key="1">
    <citation type="submission" date="2018-02" db="EMBL/GenBank/DDBJ databases">
        <title>Rhizophora mucronata_Transcriptome.</title>
        <authorList>
            <person name="Meera S.P."/>
            <person name="Sreeshan A."/>
            <person name="Augustine A."/>
        </authorList>
    </citation>
    <scope>NUCLEOTIDE SEQUENCE</scope>
    <source>
        <tissue evidence="3">Leaf</tissue>
    </source>
</reference>
<feature type="region of interest" description="Disordered" evidence="2">
    <location>
        <begin position="1"/>
        <end position="27"/>
    </location>
</feature>
<dbReference type="EMBL" id="GGEC01032874">
    <property type="protein sequence ID" value="MBX13358.1"/>
    <property type="molecule type" value="Transcribed_RNA"/>
</dbReference>
<organism evidence="3">
    <name type="scientific">Rhizophora mucronata</name>
    <name type="common">Asiatic mangrove</name>
    <dbReference type="NCBI Taxonomy" id="61149"/>
    <lineage>
        <taxon>Eukaryota</taxon>
        <taxon>Viridiplantae</taxon>
        <taxon>Streptophyta</taxon>
        <taxon>Embryophyta</taxon>
        <taxon>Tracheophyta</taxon>
        <taxon>Spermatophyta</taxon>
        <taxon>Magnoliopsida</taxon>
        <taxon>eudicotyledons</taxon>
        <taxon>Gunneridae</taxon>
        <taxon>Pentapetalae</taxon>
        <taxon>rosids</taxon>
        <taxon>fabids</taxon>
        <taxon>Malpighiales</taxon>
        <taxon>Rhizophoraceae</taxon>
        <taxon>Rhizophora</taxon>
    </lineage>
</organism>
<feature type="region of interest" description="Disordered" evidence="2">
    <location>
        <begin position="178"/>
        <end position="235"/>
    </location>
</feature>
<proteinExistence type="inferred from homology"/>
<name>A0A2P2L5U8_RHIMU</name>
<accession>A0A2P2L5U8</accession>
<dbReference type="PANTHER" id="PTHR33565:SF1">
    <property type="entry name" value="DORMANCY-ASSOCIATED PROTEIN HOMOLOG 3"/>
    <property type="match status" value="1"/>
</dbReference>
<evidence type="ECO:0000256" key="1">
    <source>
        <dbReference type="ARBA" id="ARBA00010502"/>
    </source>
</evidence>
<dbReference type="InterPro" id="IPR008406">
    <property type="entry name" value="DRM/ARP"/>
</dbReference>
<dbReference type="AlphaFoldDB" id="A0A2P2L5U8"/>
<evidence type="ECO:0000313" key="3">
    <source>
        <dbReference type="EMBL" id="MBX13358.1"/>
    </source>
</evidence>
<feature type="region of interest" description="Disordered" evidence="2">
    <location>
        <begin position="142"/>
        <end position="163"/>
    </location>
</feature>
<sequence length="235" mass="25985">MSDIVDPKFQGHVSSSVSARRAHRSPQSPLILSQMRARRFSSHINQIPLSDLDQRSRSFVCRKTCSTFSLRPSLNIFVTPSLTLSIFRAVDQLLIVFYKRKGAPISLTLGMGLLDKLWDDTVAGPRPENGLGKLRKHSTFSFRSGAGKESDGGNPRSYGEDASEEAIRVTRSIMIVKPPGYQTGSPPVSPAGYAPPVSPFSGRRESFRFRRKSTSDAYEKASETRPRSSTTSYNV</sequence>
<evidence type="ECO:0000256" key="2">
    <source>
        <dbReference type="SAM" id="MobiDB-lite"/>
    </source>
</evidence>
<comment type="similarity">
    <text evidence="1">Belongs to the DRM1/ARP family.</text>
</comment>
<protein>
    <submittedName>
        <fullName evidence="3">Uncharacterized protein MANES_09G171400</fullName>
    </submittedName>
</protein>
<dbReference type="Pfam" id="PF05564">
    <property type="entry name" value="Auxin_repressed"/>
    <property type="match status" value="1"/>
</dbReference>
<dbReference type="PANTHER" id="PTHR33565">
    <property type="entry name" value="DORMANCY-ASSOCIATED PROTEIN 1"/>
    <property type="match status" value="1"/>
</dbReference>
<feature type="compositionally biased region" description="Basic and acidic residues" evidence="2">
    <location>
        <begin position="202"/>
        <end position="226"/>
    </location>
</feature>